<sequence length="115" mass="13157">MKFCKSVYLQVKGGNETLVNDMNKAADRGCLNVFFMLTVVFGAVSMILLSMLIFIIQKYRKKETGVNAKVYEDQESESLNYAALQLSNQKSKRKGKHDALEYQYVIYSLVRQEKG</sequence>
<accession>A0A9D3NAF6</accession>
<dbReference type="EMBL" id="JAHKSW010000024">
    <property type="protein sequence ID" value="KAG7317312.1"/>
    <property type="molecule type" value="Genomic_DNA"/>
</dbReference>
<evidence type="ECO:0000313" key="3">
    <source>
        <dbReference type="Proteomes" id="UP000824219"/>
    </source>
</evidence>
<organism evidence="2 3">
    <name type="scientific">Hemibagrus wyckioides</name>
    <dbReference type="NCBI Taxonomy" id="337641"/>
    <lineage>
        <taxon>Eukaryota</taxon>
        <taxon>Metazoa</taxon>
        <taxon>Chordata</taxon>
        <taxon>Craniata</taxon>
        <taxon>Vertebrata</taxon>
        <taxon>Euteleostomi</taxon>
        <taxon>Actinopterygii</taxon>
        <taxon>Neopterygii</taxon>
        <taxon>Teleostei</taxon>
        <taxon>Ostariophysi</taxon>
        <taxon>Siluriformes</taxon>
        <taxon>Bagridae</taxon>
        <taxon>Hemibagrus</taxon>
    </lineage>
</organism>
<dbReference type="Proteomes" id="UP000824219">
    <property type="component" value="Linkage Group LG24"/>
</dbReference>
<proteinExistence type="predicted"/>
<keyword evidence="1" id="KW-0812">Transmembrane</keyword>
<keyword evidence="3" id="KW-1185">Reference proteome</keyword>
<evidence type="ECO:0000313" key="2">
    <source>
        <dbReference type="EMBL" id="KAG7317312.1"/>
    </source>
</evidence>
<name>A0A9D3NAF6_9TELE</name>
<evidence type="ECO:0000256" key="1">
    <source>
        <dbReference type="SAM" id="Phobius"/>
    </source>
</evidence>
<feature type="transmembrane region" description="Helical" evidence="1">
    <location>
        <begin position="33"/>
        <end position="56"/>
    </location>
</feature>
<reference evidence="2 3" key="1">
    <citation type="submission" date="2021-06" db="EMBL/GenBank/DDBJ databases">
        <title>Chromosome-level genome assembly of the red-tail catfish (Hemibagrus wyckioides).</title>
        <authorList>
            <person name="Shao F."/>
        </authorList>
    </citation>
    <scope>NUCLEOTIDE SEQUENCE [LARGE SCALE GENOMIC DNA]</scope>
    <source>
        <strain evidence="2">EC202008001</strain>
        <tissue evidence="2">Blood</tissue>
    </source>
</reference>
<dbReference type="AlphaFoldDB" id="A0A9D3NAF6"/>
<comment type="caution">
    <text evidence="2">The sequence shown here is derived from an EMBL/GenBank/DDBJ whole genome shotgun (WGS) entry which is preliminary data.</text>
</comment>
<gene>
    <name evidence="2" type="ORF">KOW79_019610</name>
</gene>
<protein>
    <submittedName>
        <fullName evidence="2">Uncharacterized protein</fullName>
    </submittedName>
</protein>
<keyword evidence="1" id="KW-0472">Membrane</keyword>
<keyword evidence="1" id="KW-1133">Transmembrane helix</keyword>